<dbReference type="Proteomes" id="UP000051269">
    <property type="component" value="Unassembled WGS sequence"/>
</dbReference>
<keyword evidence="2" id="KW-0732">Signal</keyword>
<feature type="region of interest" description="Disordered" evidence="1">
    <location>
        <begin position="180"/>
        <end position="207"/>
    </location>
</feature>
<dbReference type="EMBL" id="LIBO01000158">
    <property type="protein sequence ID" value="KRO61997.1"/>
    <property type="molecule type" value="Genomic_DNA"/>
</dbReference>
<name>A0A0R2RNP4_9BACT</name>
<proteinExistence type="predicted"/>
<gene>
    <name evidence="3" type="ORF">ABR82_02580</name>
</gene>
<feature type="chain" id="PRO_5006422875" evidence="2">
    <location>
        <begin position="21"/>
        <end position="207"/>
    </location>
</feature>
<evidence type="ECO:0000313" key="3">
    <source>
        <dbReference type="EMBL" id="KRO61997.1"/>
    </source>
</evidence>
<organism evidence="3 4">
    <name type="scientific">Verrucomicrobia subdivision 6 bacterium BACL9 MAG-120507-bin52</name>
    <dbReference type="NCBI Taxonomy" id="1655590"/>
    <lineage>
        <taxon>Bacteria</taxon>
        <taxon>Pseudomonadati</taxon>
        <taxon>Verrucomicrobiota</taxon>
        <taxon>Verrucomicrobiia</taxon>
        <taxon>Verrucomicrobiales</taxon>
        <taxon>Verrucomicrobia subdivision 6</taxon>
    </lineage>
</organism>
<evidence type="ECO:0000313" key="4">
    <source>
        <dbReference type="Proteomes" id="UP000051269"/>
    </source>
</evidence>
<accession>A0A0R2RNP4</accession>
<dbReference type="AlphaFoldDB" id="A0A0R2RNP4"/>
<reference evidence="3 4" key="1">
    <citation type="submission" date="2015-10" db="EMBL/GenBank/DDBJ databases">
        <title>Metagenome-Assembled Genomes uncover a global brackish microbiome.</title>
        <authorList>
            <person name="Hugerth L.W."/>
            <person name="Larsson J."/>
            <person name="Alneberg J."/>
            <person name="Lindh M.V."/>
            <person name="Legrand C."/>
            <person name="Pinhassi J."/>
            <person name="Andersson A.F."/>
        </authorList>
    </citation>
    <scope>NUCLEOTIDE SEQUENCE [LARGE SCALE GENOMIC DNA]</scope>
    <source>
        <strain evidence="3">BACL18 MAG-120507-bin52</strain>
    </source>
</reference>
<feature type="region of interest" description="Disordered" evidence="1">
    <location>
        <begin position="26"/>
        <end position="85"/>
    </location>
</feature>
<evidence type="ECO:0000256" key="2">
    <source>
        <dbReference type="SAM" id="SignalP"/>
    </source>
</evidence>
<protein>
    <submittedName>
        <fullName evidence="3">Uncharacterized protein</fullName>
    </submittedName>
</protein>
<comment type="caution">
    <text evidence="3">The sequence shown here is derived from an EMBL/GenBank/DDBJ whole genome shotgun (WGS) entry which is preliminary data.</text>
</comment>
<feature type="signal peptide" evidence="2">
    <location>
        <begin position="1"/>
        <end position="20"/>
    </location>
</feature>
<feature type="compositionally biased region" description="Basic and acidic residues" evidence="1">
    <location>
        <begin position="56"/>
        <end position="67"/>
    </location>
</feature>
<feature type="compositionally biased region" description="Low complexity" evidence="1">
    <location>
        <begin position="26"/>
        <end position="49"/>
    </location>
</feature>
<evidence type="ECO:0000256" key="1">
    <source>
        <dbReference type="SAM" id="MobiDB-lite"/>
    </source>
</evidence>
<sequence>MGLLISILTPLLLLPSVSLAPPLSLRTDVDPSSTSSPIDPSEKPSSTTSLEDESELEVRRPTAEKVKRATLPAAHTPAKHGDTSGESWIAQRTMVEDYCGWGWVKKDKESWRQARWVALEGTPRTCPLPHTFLPRPVDDKNYQYRFFGTLAPYRAYEPQADMWVDVFILKGFMSLGPAKEEIRRPPPAQASSGVNRYADRAPNLLRP</sequence>